<sequence length="929" mass="101172">MPEFRLLGDIEVRLDGRPIAIGYARLRHVLAVLLLEINRPVPVDEIVGRVWGERRLPRNPRGAVQHSVSVLRQALAVIEDVSISRRPAGYQLDADAGTVDVHRFAALLREARATEEDERAAELFEQALELWRGELCTGLDTRWAESERAALDAQCQAARCDLTDIRLRLGRHTALLAELSGQAQRYPLDERVAGQYLLALYRSGRQAQAFEYYHQVRHRLAEQLGVDPSASLQRLYQRILAADPELAAPERPPSPGLTPVPVPRQLPARPRSFTGRERELDDLTTALNTAEGPGGTMVISAIGGSGGIGKTWLALHWAHENLDRFPDGQLHVNLRGFDPTGEPMPPAVAVRGFLDALGAGPAALPSGEDAQVGLYRSLVADRKMLIVLDNARDSDQIAPLLPGSTSCTVVITSRRRLTGLVTGHGAHILDLDVLGPAEARDLLARRLGNERVAAEPRPLAELLEGCAGLPLALGIVAARAAAHPGFPLASLAGELRDLAGRLDTLDGGELATNMRAVLSWSYHALAPETATVFALLGLVPGPDIDTAAAASLTALPATRIRAILRDLESASLVQQHVPGRYRMHDLVRLYAAEQAQRDGDDEVRTSALRRLTDFYLHTALNAEQLLQSLLPPIELGEPAAGCHPSPLNDQATALAWFTIEYPNLLAMQRLAAAQGWAMSVWRLARSVTTFLYRQGRFPAALTALRTGEAAVADLDDPIVATGSHQLLGAIFSELGQYDNALRHLTLAEQGGDLPGQAYTDHTLGWLWSLRGDNQRALRYATRALHRYRSLNMVAGQSRELTVIGWYLAQLGEYDKARTQCAAALGLARRHGQVEDEGLTLGILGHIAHHTGKQVAALGYLRQALAILREIGNTYYEATVLDYLGRCHEAIGDIGSAHAAWREALRLYRIQHRTTDAERLDENLGSGPAS</sequence>
<dbReference type="Gene3D" id="1.10.10.10">
    <property type="entry name" value="Winged helix-like DNA-binding domain superfamily/Winged helix DNA-binding domain"/>
    <property type="match status" value="2"/>
</dbReference>
<dbReference type="Gene3D" id="1.25.40.10">
    <property type="entry name" value="Tetratricopeptide repeat domain"/>
    <property type="match status" value="2"/>
</dbReference>
<gene>
    <name evidence="8" type="ORF">ACFSXZ_05810</name>
</gene>
<dbReference type="InterPro" id="IPR019734">
    <property type="entry name" value="TPR_rpt"/>
</dbReference>
<evidence type="ECO:0000259" key="7">
    <source>
        <dbReference type="SMART" id="SM01043"/>
    </source>
</evidence>
<dbReference type="InterPro" id="IPR036388">
    <property type="entry name" value="WH-like_DNA-bd_sf"/>
</dbReference>
<comment type="caution">
    <text evidence="8">The sequence shown here is derived from an EMBL/GenBank/DDBJ whole genome shotgun (WGS) entry which is preliminary data.</text>
</comment>
<reference evidence="9" key="1">
    <citation type="journal article" date="2019" name="Int. J. Syst. Evol. Microbiol.">
        <title>The Global Catalogue of Microorganisms (GCM) 10K type strain sequencing project: providing services to taxonomists for standard genome sequencing and annotation.</title>
        <authorList>
            <consortium name="The Broad Institute Genomics Platform"/>
            <consortium name="The Broad Institute Genome Sequencing Center for Infectious Disease"/>
            <person name="Wu L."/>
            <person name="Ma J."/>
        </authorList>
    </citation>
    <scope>NUCLEOTIDE SEQUENCE [LARGE SCALE GENOMIC DNA]</scope>
    <source>
        <strain evidence="9">CGMCC 4.7645</strain>
    </source>
</reference>
<dbReference type="PANTHER" id="PTHR35807:SF1">
    <property type="entry name" value="TRANSCRIPTIONAL REGULATOR REDD"/>
    <property type="match status" value="1"/>
</dbReference>
<dbReference type="SUPFAM" id="SSF52540">
    <property type="entry name" value="P-loop containing nucleoside triphosphate hydrolases"/>
    <property type="match status" value="1"/>
</dbReference>
<evidence type="ECO:0000313" key="8">
    <source>
        <dbReference type="EMBL" id="MFD2415839.1"/>
    </source>
</evidence>
<accession>A0ABW5FLC1</accession>
<dbReference type="SMART" id="SM01043">
    <property type="entry name" value="BTAD"/>
    <property type="match status" value="1"/>
</dbReference>
<dbReference type="SMART" id="SM00862">
    <property type="entry name" value="Trans_reg_C"/>
    <property type="match status" value="1"/>
</dbReference>
<dbReference type="InterPro" id="IPR011990">
    <property type="entry name" value="TPR-like_helical_dom_sf"/>
</dbReference>
<proteinExistence type="inferred from homology"/>
<dbReference type="InterPro" id="IPR005158">
    <property type="entry name" value="BTAD"/>
</dbReference>
<protein>
    <submittedName>
        <fullName evidence="8">BTAD domain-containing putative transcriptional regulator</fullName>
    </submittedName>
</protein>
<dbReference type="PRINTS" id="PR00364">
    <property type="entry name" value="DISEASERSIST"/>
</dbReference>
<dbReference type="RefSeq" id="WP_378262006.1">
    <property type="nucleotide sequence ID" value="NZ_JBHUKR010000004.1"/>
</dbReference>
<keyword evidence="3" id="KW-0238">DNA-binding</keyword>
<dbReference type="InterPro" id="IPR016032">
    <property type="entry name" value="Sig_transdc_resp-reg_C-effctor"/>
</dbReference>
<dbReference type="Proteomes" id="UP001597417">
    <property type="component" value="Unassembled WGS sequence"/>
</dbReference>
<feature type="domain" description="Bacterial transcriptional activator" evidence="7">
    <location>
        <begin position="99"/>
        <end position="240"/>
    </location>
</feature>
<evidence type="ECO:0000259" key="6">
    <source>
        <dbReference type="SMART" id="SM00862"/>
    </source>
</evidence>
<dbReference type="Gene3D" id="3.40.50.300">
    <property type="entry name" value="P-loop containing nucleotide triphosphate hydrolases"/>
    <property type="match status" value="1"/>
</dbReference>
<keyword evidence="4" id="KW-0804">Transcription</keyword>
<dbReference type="CDD" id="cd15831">
    <property type="entry name" value="BTAD"/>
    <property type="match status" value="1"/>
</dbReference>
<organism evidence="8 9">
    <name type="scientific">Amycolatopsis pigmentata</name>
    <dbReference type="NCBI Taxonomy" id="450801"/>
    <lineage>
        <taxon>Bacteria</taxon>
        <taxon>Bacillati</taxon>
        <taxon>Actinomycetota</taxon>
        <taxon>Actinomycetes</taxon>
        <taxon>Pseudonocardiales</taxon>
        <taxon>Pseudonocardiaceae</taxon>
        <taxon>Amycolatopsis</taxon>
    </lineage>
</organism>
<dbReference type="SUPFAM" id="SSF48452">
    <property type="entry name" value="TPR-like"/>
    <property type="match status" value="3"/>
</dbReference>
<evidence type="ECO:0000256" key="5">
    <source>
        <dbReference type="SAM" id="MobiDB-lite"/>
    </source>
</evidence>
<evidence type="ECO:0000256" key="4">
    <source>
        <dbReference type="ARBA" id="ARBA00023163"/>
    </source>
</evidence>
<evidence type="ECO:0000256" key="2">
    <source>
        <dbReference type="ARBA" id="ARBA00023015"/>
    </source>
</evidence>
<keyword evidence="9" id="KW-1185">Reference proteome</keyword>
<evidence type="ECO:0000256" key="3">
    <source>
        <dbReference type="ARBA" id="ARBA00023125"/>
    </source>
</evidence>
<evidence type="ECO:0000313" key="9">
    <source>
        <dbReference type="Proteomes" id="UP001597417"/>
    </source>
</evidence>
<dbReference type="InterPro" id="IPR001867">
    <property type="entry name" value="OmpR/PhoB-type_DNA-bd"/>
</dbReference>
<dbReference type="Pfam" id="PF13424">
    <property type="entry name" value="TPR_12"/>
    <property type="match status" value="1"/>
</dbReference>
<name>A0ABW5FLC1_9PSEU</name>
<keyword evidence="2" id="KW-0805">Transcription regulation</keyword>
<dbReference type="InterPro" id="IPR051677">
    <property type="entry name" value="AfsR-DnrI-RedD_regulator"/>
</dbReference>
<dbReference type="EMBL" id="JBHUKR010000004">
    <property type="protein sequence ID" value="MFD2415839.1"/>
    <property type="molecule type" value="Genomic_DNA"/>
</dbReference>
<dbReference type="Pfam" id="PF03704">
    <property type="entry name" value="BTAD"/>
    <property type="match status" value="1"/>
</dbReference>
<evidence type="ECO:0000256" key="1">
    <source>
        <dbReference type="ARBA" id="ARBA00005820"/>
    </source>
</evidence>
<dbReference type="SUPFAM" id="SSF46894">
    <property type="entry name" value="C-terminal effector domain of the bipartite response regulators"/>
    <property type="match status" value="1"/>
</dbReference>
<dbReference type="PANTHER" id="PTHR35807">
    <property type="entry name" value="TRANSCRIPTIONAL REGULATOR REDD-RELATED"/>
    <property type="match status" value="1"/>
</dbReference>
<feature type="compositionally biased region" description="Pro residues" evidence="5">
    <location>
        <begin position="250"/>
        <end position="264"/>
    </location>
</feature>
<comment type="similarity">
    <text evidence="1">Belongs to the AfsR/DnrI/RedD regulatory family.</text>
</comment>
<dbReference type="InterPro" id="IPR027417">
    <property type="entry name" value="P-loop_NTPase"/>
</dbReference>
<feature type="region of interest" description="Disordered" evidence="5">
    <location>
        <begin position="246"/>
        <end position="275"/>
    </location>
</feature>
<feature type="domain" description="OmpR/PhoB-type" evidence="6">
    <location>
        <begin position="16"/>
        <end position="92"/>
    </location>
</feature>
<dbReference type="SMART" id="SM00028">
    <property type="entry name" value="TPR"/>
    <property type="match status" value="4"/>
</dbReference>